<evidence type="ECO:0008006" key="3">
    <source>
        <dbReference type="Google" id="ProtNLM"/>
    </source>
</evidence>
<accession>A0ABQ6I6J0</accession>
<dbReference type="SFLD" id="SFLDS00003">
    <property type="entry name" value="Haloacid_Dehalogenase"/>
    <property type="match status" value="1"/>
</dbReference>
<dbReference type="NCBIfam" id="TIGR01509">
    <property type="entry name" value="HAD-SF-IA-v3"/>
    <property type="match status" value="1"/>
</dbReference>
<dbReference type="PRINTS" id="PR00413">
    <property type="entry name" value="HADHALOGNASE"/>
</dbReference>
<dbReference type="Pfam" id="PF00702">
    <property type="entry name" value="Hydrolase"/>
    <property type="match status" value="1"/>
</dbReference>
<name>A0ABQ6I6J0_9MICO</name>
<dbReference type="InterPro" id="IPR036412">
    <property type="entry name" value="HAD-like_sf"/>
</dbReference>
<comment type="caution">
    <text evidence="1">The sequence shown here is derived from an EMBL/GenBank/DDBJ whole genome shotgun (WGS) entry which is preliminary data.</text>
</comment>
<dbReference type="SUPFAM" id="SSF56784">
    <property type="entry name" value="HAD-like"/>
    <property type="match status" value="1"/>
</dbReference>
<dbReference type="SFLD" id="SFLDG01129">
    <property type="entry name" value="C1.5:_HAD__Beta-PGM__Phosphata"/>
    <property type="match status" value="1"/>
</dbReference>
<dbReference type="PANTHER" id="PTHR43611:SF3">
    <property type="entry name" value="FLAVIN MONONUCLEOTIDE HYDROLASE 1, CHLOROPLATIC"/>
    <property type="match status" value="1"/>
</dbReference>
<dbReference type="PANTHER" id="PTHR43611">
    <property type="entry name" value="ALPHA-D-GLUCOSE 1-PHOSPHATE PHOSPHATASE"/>
    <property type="match status" value="1"/>
</dbReference>
<dbReference type="Gene3D" id="3.40.50.1000">
    <property type="entry name" value="HAD superfamily/HAD-like"/>
    <property type="match status" value="1"/>
</dbReference>
<dbReference type="RefSeq" id="WP_284294128.1">
    <property type="nucleotide sequence ID" value="NZ_BSUK01000001.1"/>
</dbReference>
<sequence length="216" mass="23261">MTEPGVASAVRHVLFDADGVLQVVPDGDWYALVEPYVGERAREFLHRAWKLERPTLAGEGALLPLLAGLLEEYGVRASADEVFAAAWCRLDVVPETLAVARALRRNGYGIHLGTNQDAGRAAYLRSAFGYDTLFDTSCYSCELGIAKPDPAFFVEAARRIGAAPHEILFVDDTAANVEGAAVAGLVAFRWSVDDGHAALLDLLARHGVDGRDVVKV</sequence>
<proteinExistence type="predicted"/>
<dbReference type="InterPro" id="IPR023214">
    <property type="entry name" value="HAD_sf"/>
</dbReference>
<dbReference type="EMBL" id="BSUK01000001">
    <property type="protein sequence ID" value="GMA25568.1"/>
    <property type="molecule type" value="Genomic_DNA"/>
</dbReference>
<protein>
    <recommendedName>
        <fullName evidence="3">Hydrolase of the HAD superfamily</fullName>
    </recommendedName>
</protein>
<dbReference type="Proteomes" id="UP001157091">
    <property type="component" value="Unassembled WGS sequence"/>
</dbReference>
<organism evidence="1 2">
    <name type="scientific">Luteimicrobium album</name>
    <dbReference type="NCBI Taxonomy" id="1054550"/>
    <lineage>
        <taxon>Bacteria</taxon>
        <taxon>Bacillati</taxon>
        <taxon>Actinomycetota</taxon>
        <taxon>Actinomycetes</taxon>
        <taxon>Micrococcales</taxon>
        <taxon>Luteimicrobium</taxon>
    </lineage>
</organism>
<evidence type="ECO:0000313" key="2">
    <source>
        <dbReference type="Proteomes" id="UP001157091"/>
    </source>
</evidence>
<dbReference type="InterPro" id="IPR006439">
    <property type="entry name" value="HAD-SF_hydro_IA"/>
</dbReference>
<gene>
    <name evidence="1" type="ORF">GCM10025864_33270</name>
</gene>
<reference evidence="2" key="1">
    <citation type="journal article" date="2019" name="Int. J. Syst. Evol. Microbiol.">
        <title>The Global Catalogue of Microorganisms (GCM) 10K type strain sequencing project: providing services to taxonomists for standard genome sequencing and annotation.</title>
        <authorList>
            <consortium name="The Broad Institute Genomics Platform"/>
            <consortium name="The Broad Institute Genome Sequencing Center for Infectious Disease"/>
            <person name="Wu L."/>
            <person name="Ma J."/>
        </authorList>
    </citation>
    <scope>NUCLEOTIDE SEQUENCE [LARGE SCALE GENOMIC DNA]</scope>
    <source>
        <strain evidence="2">NBRC 106348</strain>
    </source>
</reference>
<keyword evidence="2" id="KW-1185">Reference proteome</keyword>
<evidence type="ECO:0000313" key="1">
    <source>
        <dbReference type="EMBL" id="GMA25568.1"/>
    </source>
</evidence>